<sequence length="73" mass="8519">MHLHMRREVARVECIRSFELNTKSSKKENGRREKGTMKADGRDYSERDSEDDSRRGVSHSVRGGVLLYAIEYM</sequence>
<evidence type="ECO:0000313" key="3">
    <source>
        <dbReference type="Proteomes" id="UP001388673"/>
    </source>
</evidence>
<name>A0AAW0Z708_9TREE</name>
<organism evidence="2 3">
    <name type="scientific">Kwoniella newhampshirensis</name>
    <dbReference type="NCBI Taxonomy" id="1651941"/>
    <lineage>
        <taxon>Eukaryota</taxon>
        <taxon>Fungi</taxon>
        <taxon>Dikarya</taxon>
        <taxon>Basidiomycota</taxon>
        <taxon>Agaricomycotina</taxon>
        <taxon>Tremellomycetes</taxon>
        <taxon>Tremellales</taxon>
        <taxon>Cryptococcaceae</taxon>
        <taxon>Kwoniella</taxon>
    </lineage>
</organism>
<dbReference type="EMBL" id="JBCAWK010000001">
    <property type="protein sequence ID" value="KAK8869979.1"/>
    <property type="molecule type" value="Genomic_DNA"/>
</dbReference>
<dbReference type="AlphaFoldDB" id="A0AAW0Z708"/>
<protein>
    <submittedName>
        <fullName evidence="2">Uncharacterized protein</fullName>
    </submittedName>
</protein>
<evidence type="ECO:0000256" key="1">
    <source>
        <dbReference type="SAM" id="MobiDB-lite"/>
    </source>
</evidence>
<proteinExistence type="predicted"/>
<accession>A0AAW0Z708</accession>
<evidence type="ECO:0000313" key="2">
    <source>
        <dbReference type="EMBL" id="KAK8869979.1"/>
    </source>
</evidence>
<dbReference type="RefSeq" id="XP_066806225.1">
    <property type="nucleotide sequence ID" value="XM_066943683.1"/>
</dbReference>
<gene>
    <name evidence="2" type="ORF">IAR55_000549</name>
</gene>
<feature type="compositionally biased region" description="Basic and acidic residues" evidence="1">
    <location>
        <begin position="25"/>
        <end position="55"/>
    </location>
</feature>
<dbReference type="Proteomes" id="UP001388673">
    <property type="component" value="Unassembled WGS sequence"/>
</dbReference>
<comment type="caution">
    <text evidence="2">The sequence shown here is derived from an EMBL/GenBank/DDBJ whole genome shotgun (WGS) entry which is preliminary data.</text>
</comment>
<dbReference type="GeneID" id="92177809"/>
<reference evidence="2 3" key="1">
    <citation type="journal article" date="2024" name="bioRxiv">
        <title>Comparative genomics of Cryptococcus and Kwoniella reveals pathogenesis evolution and contrasting karyotype dynamics via intercentromeric recombination or chromosome fusion.</title>
        <authorList>
            <person name="Coelho M.A."/>
            <person name="David-Palma M."/>
            <person name="Shea T."/>
            <person name="Bowers K."/>
            <person name="McGinley-Smith S."/>
            <person name="Mohammad A.W."/>
            <person name="Gnirke A."/>
            <person name="Yurkov A.M."/>
            <person name="Nowrousian M."/>
            <person name="Sun S."/>
            <person name="Cuomo C.A."/>
            <person name="Heitman J."/>
        </authorList>
    </citation>
    <scope>NUCLEOTIDE SEQUENCE [LARGE SCALE GENOMIC DNA]</scope>
    <source>
        <strain evidence="2 3">CBS 13917</strain>
    </source>
</reference>
<keyword evidence="3" id="KW-1185">Reference proteome</keyword>
<feature type="region of interest" description="Disordered" evidence="1">
    <location>
        <begin position="20"/>
        <end position="58"/>
    </location>
</feature>
<dbReference type="KEGG" id="kne:92177809"/>